<dbReference type="PANTHER" id="PTHR34365:SF7">
    <property type="entry name" value="GLYCINE-RICH DOMAIN-CONTAINING PROTEIN 1"/>
    <property type="match status" value="1"/>
</dbReference>
<dbReference type="Pfam" id="PF07173">
    <property type="entry name" value="GRDP-like"/>
    <property type="match status" value="1"/>
</dbReference>
<evidence type="ECO:0000256" key="1">
    <source>
        <dbReference type="SAM" id="MobiDB-lite"/>
    </source>
</evidence>
<dbReference type="Proteomes" id="UP000714275">
    <property type="component" value="Unassembled WGS sequence"/>
</dbReference>
<proteinExistence type="predicted"/>
<dbReference type="AlphaFoldDB" id="A0A9P7CYJ2"/>
<feature type="region of interest" description="Disordered" evidence="1">
    <location>
        <begin position="1"/>
        <end position="21"/>
    </location>
</feature>
<dbReference type="PANTHER" id="PTHR34365">
    <property type="entry name" value="ENOLASE (DUF1399)"/>
    <property type="match status" value="1"/>
</dbReference>
<reference evidence="2" key="1">
    <citation type="journal article" date="2020" name="New Phytol.">
        <title>Comparative genomics reveals dynamic genome evolution in host specialist ectomycorrhizal fungi.</title>
        <authorList>
            <person name="Lofgren L.A."/>
            <person name="Nguyen N.H."/>
            <person name="Vilgalys R."/>
            <person name="Ruytinx J."/>
            <person name="Liao H.L."/>
            <person name="Branco S."/>
            <person name="Kuo A."/>
            <person name="LaButti K."/>
            <person name="Lipzen A."/>
            <person name="Andreopoulos W."/>
            <person name="Pangilinan J."/>
            <person name="Riley R."/>
            <person name="Hundley H."/>
            <person name="Na H."/>
            <person name="Barry K."/>
            <person name="Grigoriev I.V."/>
            <person name="Stajich J.E."/>
            <person name="Kennedy P.G."/>
        </authorList>
    </citation>
    <scope>NUCLEOTIDE SEQUENCE</scope>
    <source>
        <strain evidence="2">DOB743</strain>
    </source>
</reference>
<dbReference type="InterPro" id="IPR009836">
    <property type="entry name" value="GRDP-like"/>
</dbReference>
<protein>
    <submittedName>
        <fullName evidence="2">Uncharacterized protein</fullName>
    </submittedName>
</protein>
<dbReference type="OrthoDB" id="2684236at2759"/>
<evidence type="ECO:0000313" key="3">
    <source>
        <dbReference type="Proteomes" id="UP000714275"/>
    </source>
</evidence>
<accession>A0A9P7CYJ2</accession>
<evidence type="ECO:0000313" key="2">
    <source>
        <dbReference type="EMBL" id="KAG1771596.1"/>
    </source>
</evidence>
<keyword evidence="3" id="KW-1185">Reference proteome</keyword>
<comment type="caution">
    <text evidence="2">The sequence shown here is derived from an EMBL/GenBank/DDBJ whole genome shotgun (WGS) entry which is preliminary data.</text>
</comment>
<gene>
    <name evidence="2" type="ORF">EV702DRAFT_1136669</name>
</gene>
<name>A0A9P7CYJ2_9AGAM</name>
<sequence>MQNQVIKQTSRRQMPSFEIGSQRTPGPLVSIAQVKGHLRLLRAFHNLRVTVEECKDRRIPAFAAQMDRDSRWMWFITLAIDRFERWVKSLQFVPLEKFISKQFPPIDVWMVWHAYLLNPCWYEEDCERLLILQQLRLLNMFVVASINVGKLANNQPSVSRIAAWHKQTGSFFDPFDAIEELTHKQMECPRCRTRVFVPFVNDNGTGYSEQQFSAMCPLPGCRLKITKGNLAVAKFVRDLTESEDGSENYMAGSLFFCNGKRDPRQAKAIKDQLTQSSQFCRKSPRSSNQRIARLDWEKEIKEGIGYSWPLLKDAIAIALRDQPEATYVTPRRASNNFSPQLRRTKILSAYEDDSPFSINLISAVLRQGIFTKRIDDLGWLRPGTFREGDKLQVLEHALLRYHCFLDLAAASPNLMPVPTLDIDLIWHSHQLMGGRYGVDCDIYVGRRIDHPLTTEEVVLSTALDNTCRAWQSRFHTPYMQCGCPAPDETVFERFIRKLRQYTRTRTRLQASLHPDHLPATHPSLHNAVLDPERGAFGSFGKPAHPQRDEKDLVRLSRPLWVRKKRSKKTDPELPPQLEEGFVSEKMIEEPVPLSPAPPYVGYGSDIRFMHDI</sequence>
<organism evidence="2 3">
    <name type="scientific">Suillus placidus</name>
    <dbReference type="NCBI Taxonomy" id="48579"/>
    <lineage>
        <taxon>Eukaryota</taxon>
        <taxon>Fungi</taxon>
        <taxon>Dikarya</taxon>
        <taxon>Basidiomycota</taxon>
        <taxon>Agaricomycotina</taxon>
        <taxon>Agaricomycetes</taxon>
        <taxon>Agaricomycetidae</taxon>
        <taxon>Boletales</taxon>
        <taxon>Suillineae</taxon>
        <taxon>Suillaceae</taxon>
        <taxon>Suillus</taxon>
    </lineage>
</organism>
<dbReference type="EMBL" id="JABBWD010000058">
    <property type="protein sequence ID" value="KAG1771596.1"/>
    <property type="molecule type" value="Genomic_DNA"/>
</dbReference>